<gene>
    <name evidence="1" type="ORF">CGOC_LOCUS5745</name>
</gene>
<name>A0A3P6RVW1_CYLGO</name>
<dbReference type="Proteomes" id="UP000271889">
    <property type="component" value="Unassembled WGS sequence"/>
</dbReference>
<dbReference type="SUPFAM" id="SSF53822">
    <property type="entry name" value="Periplasmic binding protein-like I"/>
    <property type="match status" value="1"/>
</dbReference>
<evidence type="ECO:0000313" key="2">
    <source>
        <dbReference type="Proteomes" id="UP000271889"/>
    </source>
</evidence>
<dbReference type="EMBL" id="UYRV01017779">
    <property type="protein sequence ID" value="VDK63717.1"/>
    <property type="molecule type" value="Genomic_DNA"/>
</dbReference>
<organism evidence="1 2">
    <name type="scientific">Cylicostephanus goldi</name>
    <name type="common">Nematode worm</name>
    <dbReference type="NCBI Taxonomy" id="71465"/>
    <lineage>
        <taxon>Eukaryota</taxon>
        <taxon>Metazoa</taxon>
        <taxon>Ecdysozoa</taxon>
        <taxon>Nematoda</taxon>
        <taxon>Chromadorea</taxon>
        <taxon>Rhabditida</taxon>
        <taxon>Rhabditina</taxon>
        <taxon>Rhabditomorpha</taxon>
        <taxon>Strongyloidea</taxon>
        <taxon>Strongylidae</taxon>
        <taxon>Cylicostephanus</taxon>
    </lineage>
</organism>
<dbReference type="OrthoDB" id="5867643at2759"/>
<proteinExistence type="predicted"/>
<dbReference type="InterPro" id="IPR028082">
    <property type="entry name" value="Peripla_BP_I"/>
</dbReference>
<dbReference type="Gene3D" id="3.40.50.2300">
    <property type="match status" value="1"/>
</dbReference>
<protein>
    <recommendedName>
        <fullName evidence="3">Receptor ligand binding region domain-containing protein</fullName>
    </recommendedName>
</protein>
<evidence type="ECO:0008006" key="3">
    <source>
        <dbReference type="Google" id="ProtNLM"/>
    </source>
</evidence>
<reference evidence="1 2" key="1">
    <citation type="submission" date="2018-11" db="EMBL/GenBank/DDBJ databases">
        <authorList>
            <consortium name="Pathogen Informatics"/>
        </authorList>
    </citation>
    <scope>NUCLEOTIDE SEQUENCE [LARGE SCALE GENOMIC DNA]</scope>
</reference>
<accession>A0A3P6RVW1</accession>
<dbReference type="AlphaFoldDB" id="A0A3P6RVW1"/>
<keyword evidence="2" id="KW-1185">Reference proteome</keyword>
<evidence type="ECO:0000313" key="1">
    <source>
        <dbReference type="EMBL" id="VDK63717.1"/>
    </source>
</evidence>
<sequence>MADCYEPADAGSVIDWIDNGVDVVLGPACSASALVSGIVAKHYNFPIVVWASMFTSALLNNDEYPTEKF</sequence>